<dbReference type="InterPro" id="IPR002525">
    <property type="entry name" value="Transp_IS110-like_N"/>
</dbReference>
<protein>
    <submittedName>
        <fullName evidence="3">Transposase</fullName>
    </submittedName>
</protein>
<name>A0A840U0E6_9BACT</name>
<evidence type="ECO:0000259" key="1">
    <source>
        <dbReference type="Pfam" id="PF01548"/>
    </source>
</evidence>
<dbReference type="EMBL" id="JACHGF010000013">
    <property type="protein sequence ID" value="MBB5287033.1"/>
    <property type="molecule type" value="Genomic_DNA"/>
</dbReference>
<proteinExistence type="predicted"/>
<evidence type="ECO:0000313" key="4">
    <source>
        <dbReference type="Proteomes" id="UP000557307"/>
    </source>
</evidence>
<dbReference type="PANTHER" id="PTHR33055">
    <property type="entry name" value="TRANSPOSASE FOR INSERTION SEQUENCE ELEMENT IS1111A"/>
    <property type="match status" value="1"/>
</dbReference>
<dbReference type="PANTHER" id="PTHR33055:SF13">
    <property type="entry name" value="TRANSPOSASE"/>
    <property type="match status" value="1"/>
</dbReference>
<dbReference type="Pfam" id="PF02371">
    <property type="entry name" value="Transposase_20"/>
    <property type="match status" value="1"/>
</dbReference>
<dbReference type="NCBIfam" id="NF033542">
    <property type="entry name" value="transpos_IS110"/>
    <property type="match status" value="1"/>
</dbReference>
<evidence type="ECO:0000313" key="3">
    <source>
        <dbReference type="EMBL" id="MBB5287033.1"/>
    </source>
</evidence>
<dbReference type="AlphaFoldDB" id="A0A840U0E6"/>
<dbReference type="Proteomes" id="UP000557307">
    <property type="component" value="Unassembled WGS sequence"/>
</dbReference>
<comment type="caution">
    <text evidence="3">The sequence shown here is derived from an EMBL/GenBank/DDBJ whole genome shotgun (WGS) entry which is preliminary data.</text>
</comment>
<reference evidence="3 4" key="1">
    <citation type="submission" date="2020-08" db="EMBL/GenBank/DDBJ databases">
        <title>Genomic Encyclopedia of Type Strains, Phase IV (KMG-IV): sequencing the most valuable type-strain genomes for metagenomic binning, comparative biology and taxonomic classification.</title>
        <authorList>
            <person name="Goeker M."/>
        </authorList>
    </citation>
    <scope>NUCLEOTIDE SEQUENCE [LARGE SCALE GENOMIC DNA]</scope>
    <source>
        <strain evidence="3 4">DSM 105074</strain>
    </source>
</reference>
<gene>
    <name evidence="3" type="ORF">HNQ92_005195</name>
</gene>
<dbReference type="InterPro" id="IPR003346">
    <property type="entry name" value="Transposase_20"/>
</dbReference>
<feature type="domain" description="Transposase IS110-like N-terminal" evidence="1">
    <location>
        <begin position="16"/>
        <end position="157"/>
    </location>
</feature>
<dbReference type="GO" id="GO:0006313">
    <property type="term" value="P:DNA transposition"/>
    <property type="evidence" value="ECO:0007669"/>
    <property type="project" value="InterPro"/>
</dbReference>
<dbReference type="Pfam" id="PF01548">
    <property type="entry name" value="DEDD_Tnp_IS110"/>
    <property type="match status" value="1"/>
</dbReference>
<dbReference type="InterPro" id="IPR047650">
    <property type="entry name" value="Transpos_IS110"/>
</dbReference>
<keyword evidence="4" id="KW-1185">Reference proteome</keyword>
<dbReference type="GO" id="GO:0004803">
    <property type="term" value="F:transposase activity"/>
    <property type="evidence" value="ECO:0007669"/>
    <property type="project" value="InterPro"/>
</dbReference>
<feature type="domain" description="Transposase IS116/IS110/IS902 C-terminal" evidence="2">
    <location>
        <begin position="293"/>
        <end position="366"/>
    </location>
</feature>
<organism evidence="3 4">
    <name type="scientific">Rhabdobacter roseus</name>
    <dbReference type="NCBI Taxonomy" id="1655419"/>
    <lineage>
        <taxon>Bacteria</taxon>
        <taxon>Pseudomonadati</taxon>
        <taxon>Bacteroidota</taxon>
        <taxon>Cytophagia</taxon>
        <taxon>Cytophagales</taxon>
        <taxon>Cytophagaceae</taxon>
        <taxon>Rhabdobacter</taxon>
    </lineage>
</organism>
<dbReference type="GO" id="GO:0003677">
    <property type="term" value="F:DNA binding"/>
    <property type="evidence" value="ECO:0007669"/>
    <property type="project" value="InterPro"/>
</dbReference>
<evidence type="ECO:0000259" key="2">
    <source>
        <dbReference type="Pfam" id="PF02371"/>
    </source>
</evidence>
<accession>A0A840U0E6</accession>
<dbReference type="RefSeq" id="WP_184178733.1">
    <property type="nucleotide sequence ID" value="NZ_JACHGF010000013.1"/>
</dbReference>
<sequence length="451" mass="50693">MTKNKIEMDIIHPHCAGIDVGSRSHFVAIGQGDGDVKEFGVYADELIALAQHLQAHGITSVAMESTGNYWQNLYVELVKHGMEVTLCNGKFTKNIKGKKTDVKDARWIQKLHTMGLLSGSFLPDDTTETLRTYCRQRQNMIDLAAEATHKMQKYLKLLNFRLDVVVRDVCGLTGLAIIADICKGNLDPEKLSEHRHGNCRKSKDEIAKALKGNNRKDYLFGLKQEYESYQFYQKKIAECEIQINTLLKRQINTDPEKKKLKTSDKGHKRVNKNAIKGIDLNQASYQYFGGTDLMSIEGVSHSTILTIMSEVGPEGFKKFSTAKEFASWLRLSPNNRISGGKLLSSKTPKGSNRLKIALRNAANAIGNLKDTHLSNFFKRVAYRKGRTVAVSATARKLAVIIWNMVVKQVPYQPPTQYLFLDEKRKLAVIAKMKKQIGKLGLAKEELGFVNT</sequence>